<evidence type="ECO:0000313" key="2">
    <source>
        <dbReference type="EMBL" id="KYO28829.1"/>
    </source>
</evidence>
<comment type="caution">
    <text evidence="2">The sequence shown here is derived from an EMBL/GenBank/DDBJ whole genome shotgun (WGS) entry which is preliminary data.</text>
</comment>
<dbReference type="EMBL" id="AKHW03004724">
    <property type="protein sequence ID" value="KYO28829.1"/>
    <property type="molecule type" value="Genomic_DNA"/>
</dbReference>
<sequence>MSRSDEQQRVGVAKPKRHACSSDFSSRACPWVIIKICLYLSQGGDDVPCVHGAPFSTSFLLLPPTWNTKGPDARTRDPLYQAM</sequence>
<accession>A0A151MWL5</accession>
<evidence type="ECO:0000256" key="1">
    <source>
        <dbReference type="SAM" id="MobiDB-lite"/>
    </source>
</evidence>
<reference evidence="2 3" key="1">
    <citation type="journal article" date="2012" name="Genome Biol.">
        <title>Sequencing three crocodilian genomes to illuminate the evolution of archosaurs and amniotes.</title>
        <authorList>
            <person name="St John J.A."/>
            <person name="Braun E.L."/>
            <person name="Isberg S.R."/>
            <person name="Miles L.G."/>
            <person name="Chong A.Y."/>
            <person name="Gongora J."/>
            <person name="Dalzell P."/>
            <person name="Moran C."/>
            <person name="Bed'hom B."/>
            <person name="Abzhanov A."/>
            <person name="Burgess S.C."/>
            <person name="Cooksey A.M."/>
            <person name="Castoe T.A."/>
            <person name="Crawford N.G."/>
            <person name="Densmore L.D."/>
            <person name="Drew J.C."/>
            <person name="Edwards S.V."/>
            <person name="Faircloth B.C."/>
            <person name="Fujita M.K."/>
            <person name="Greenwold M.J."/>
            <person name="Hoffmann F.G."/>
            <person name="Howard J.M."/>
            <person name="Iguchi T."/>
            <person name="Janes D.E."/>
            <person name="Khan S.Y."/>
            <person name="Kohno S."/>
            <person name="de Koning A.J."/>
            <person name="Lance S.L."/>
            <person name="McCarthy F.M."/>
            <person name="McCormack J.E."/>
            <person name="Merchant M.E."/>
            <person name="Peterson D.G."/>
            <person name="Pollock D.D."/>
            <person name="Pourmand N."/>
            <person name="Raney B.J."/>
            <person name="Roessler K.A."/>
            <person name="Sanford J.R."/>
            <person name="Sawyer R.H."/>
            <person name="Schmidt C.J."/>
            <person name="Triplett E.W."/>
            <person name="Tuberville T.D."/>
            <person name="Venegas-Anaya M."/>
            <person name="Howard J.T."/>
            <person name="Jarvis E.D."/>
            <person name="Guillette L.J.Jr."/>
            <person name="Glenn T.C."/>
            <person name="Green R.E."/>
            <person name="Ray D.A."/>
        </authorList>
    </citation>
    <scope>NUCLEOTIDE SEQUENCE [LARGE SCALE GENOMIC DNA]</scope>
    <source>
        <strain evidence="2">KSC_2009_1</strain>
    </source>
</reference>
<evidence type="ECO:0000313" key="3">
    <source>
        <dbReference type="Proteomes" id="UP000050525"/>
    </source>
</evidence>
<dbReference type="Proteomes" id="UP000050525">
    <property type="component" value="Unassembled WGS sequence"/>
</dbReference>
<protein>
    <submittedName>
        <fullName evidence="2">Uncharacterized protein</fullName>
    </submittedName>
</protein>
<feature type="region of interest" description="Disordered" evidence="1">
    <location>
        <begin position="1"/>
        <end position="22"/>
    </location>
</feature>
<name>A0A151MWL5_ALLMI</name>
<proteinExistence type="predicted"/>
<organism evidence="2 3">
    <name type="scientific">Alligator mississippiensis</name>
    <name type="common">American alligator</name>
    <dbReference type="NCBI Taxonomy" id="8496"/>
    <lineage>
        <taxon>Eukaryota</taxon>
        <taxon>Metazoa</taxon>
        <taxon>Chordata</taxon>
        <taxon>Craniata</taxon>
        <taxon>Vertebrata</taxon>
        <taxon>Euteleostomi</taxon>
        <taxon>Archelosauria</taxon>
        <taxon>Archosauria</taxon>
        <taxon>Crocodylia</taxon>
        <taxon>Alligatoridae</taxon>
        <taxon>Alligatorinae</taxon>
        <taxon>Alligator</taxon>
    </lineage>
</organism>
<keyword evidence="3" id="KW-1185">Reference proteome</keyword>
<dbReference type="AlphaFoldDB" id="A0A151MWL5"/>
<gene>
    <name evidence="2" type="ORF">Y1Q_0009688</name>
</gene>